<dbReference type="Proteomes" id="UP000324800">
    <property type="component" value="Unassembled WGS sequence"/>
</dbReference>
<comment type="caution">
    <text evidence="2">The sequence shown here is derived from an EMBL/GenBank/DDBJ whole genome shotgun (WGS) entry which is preliminary data.</text>
</comment>
<feature type="transmembrane region" description="Helical" evidence="1">
    <location>
        <begin position="197"/>
        <end position="217"/>
    </location>
</feature>
<keyword evidence="1" id="KW-0812">Transmembrane</keyword>
<evidence type="ECO:0000313" key="2">
    <source>
        <dbReference type="EMBL" id="KAA6385087.1"/>
    </source>
</evidence>
<protein>
    <submittedName>
        <fullName evidence="2">Uncharacterized protein</fullName>
    </submittedName>
</protein>
<feature type="transmembrane region" description="Helical" evidence="1">
    <location>
        <begin position="317"/>
        <end position="341"/>
    </location>
</feature>
<dbReference type="PANTHER" id="PTHR31600">
    <property type="entry name" value="TINY MACROCYSTS PROTEIN B-RELATED"/>
    <property type="match status" value="1"/>
</dbReference>
<feature type="transmembrane region" description="Helical" evidence="1">
    <location>
        <begin position="105"/>
        <end position="128"/>
    </location>
</feature>
<dbReference type="AlphaFoldDB" id="A0A5J4VQY3"/>
<keyword evidence="1" id="KW-0472">Membrane</keyword>
<keyword evidence="1" id="KW-1133">Transmembrane helix</keyword>
<proteinExistence type="predicted"/>
<sequence>MAEEERKSQNSVGSHVTMINGDQMGDTFSKTDEIIFSFFFPLYEQKKNPSELWHVFLIVWRIVQMFALSLYAIDEGTNTVDPISAYFGYIDGSQLSLILGKAMPFLNIGIFVLEIAMIALMLTTCLLYRYIIASQPWVLTFLRGFIQVKQRMLYIWITNINISSFDCFVDEDGLNHWRADNDVICFKDNYFQIVGSVMAIINLIVFFSMSIVLNIAIYNHNPKNGGLLSCPNGTFATIQNVLLFAVIFVMRMFYRWPFWRGLLSVGFAAVIILYLDFLQPYYSFMSNFLSTIQWSIFGCESLCMEISYLFQKQMNNFAPTIVFIFIGAIVACSIIVVNYFVIKLVRRKKFFLKHGKPLIDMNNEDTKQKPLPKQKDPDAVEPSLRFLQMKKMRTPEIYTYADYVYTQALKRHKQNSYLYFNYANFLTYYRKNYVKAQSVYRQSRINSPSILLRFVLYCKTKEGSKGGGESGGEGSELSSLAHKALIQQATDHHENAKQAL</sequence>
<accession>A0A5J4VQY3</accession>
<gene>
    <name evidence="2" type="ORF">EZS28_019387</name>
</gene>
<dbReference type="EMBL" id="SNRW01005432">
    <property type="protein sequence ID" value="KAA6385087.1"/>
    <property type="molecule type" value="Genomic_DNA"/>
</dbReference>
<feature type="non-terminal residue" evidence="2">
    <location>
        <position position="500"/>
    </location>
</feature>
<evidence type="ECO:0000313" key="3">
    <source>
        <dbReference type="Proteomes" id="UP000324800"/>
    </source>
</evidence>
<feature type="transmembrane region" description="Helical" evidence="1">
    <location>
        <begin position="237"/>
        <end position="254"/>
    </location>
</feature>
<dbReference type="PANTHER" id="PTHR31600:SF2">
    <property type="entry name" value="GAMETE ENRICHED GENE 10 PROTEIN-RELATED"/>
    <property type="match status" value="1"/>
</dbReference>
<evidence type="ECO:0000256" key="1">
    <source>
        <dbReference type="SAM" id="Phobius"/>
    </source>
</evidence>
<dbReference type="InterPro" id="IPR052994">
    <property type="entry name" value="Tiny_macrocysts_regulators"/>
</dbReference>
<name>A0A5J4VQY3_9EUKA</name>
<feature type="transmembrane region" description="Helical" evidence="1">
    <location>
        <begin position="261"/>
        <end position="282"/>
    </location>
</feature>
<organism evidence="2 3">
    <name type="scientific">Streblomastix strix</name>
    <dbReference type="NCBI Taxonomy" id="222440"/>
    <lineage>
        <taxon>Eukaryota</taxon>
        <taxon>Metamonada</taxon>
        <taxon>Preaxostyla</taxon>
        <taxon>Oxymonadida</taxon>
        <taxon>Streblomastigidae</taxon>
        <taxon>Streblomastix</taxon>
    </lineage>
</organism>
<reference evidence="2 3" key="1">
    <citation type="submission" date="2019-03" db="EMBL/GenBank/DDBJ databases">
        <title>Single cell metagenomics reveals metabolic interactions within the superorganism composed of flagellate Streblomastix strix and complex community of Bacteroidetes bacteria on its surface.</title>
        <authorList>
            <person name="Treitli S.C."/>
            <person name="Kolisko M."/>
            <person name="Husnik F."/>
            <person name="Keeling P."/>
            <person name="Hampl V."/>
        </authorList>
    </citation>
    <scope>NUCLEOTIDE SEQUENCE [LARGE SCALE GENOMIC DNA]</scope>
    <source>
        <strain evidence="2">ST1C</strain>
    </source>
</reference>